<comment type="caution">
    <text evidence="2">The sequence shown here is derived from an EMBL/GenBank/DDBJ whole genome shotgun (WGS) entry which is preliminary data.</text>
</comment>
<gene>
    <name evidence="2" type="ORF">PR048_023550</name>
</gene>
<dbReference type="EMBL" id="JARBHB010000009">
    <property type="protein sequence ID" value="KAJ8875653.1"/>
    <property type="molecule type" value="Genomic_DNA"/>
</dbReference>
<dbReference type="Proteomes" id="UP001159363">
    <property type="component" value="Chromosome 8"/>
</dbReference>
<feature type="region of interest" description="Disordered" evidence="1">
    <location>
        <begin position="28"/>
        <end position="54"/>
    </location>
</feature>
<keyword evidence="3" id="KW-1185">Reference proteome</keyword>
<feature type="compositionally biased region" description="Basic and acidic residues" evidence="1">
    <location>
        <begin position="31"/>
        <end position="48"/>
    </location>
</feature>
<evidence type="ECO:0008006" key="4">
    <source>
        <dbReference type="Google" id="ProtNLM"/>
    </source>
</evidence>
<evidence type="ECO:0000313" key="2">
    <source>
        <dbReference type="EMBL" id="KAJ8875653.1"/>
    </source>
</evidence>
<proteinExistence type="predicted"/>
<sequence length="586" mass="66603">MSREPIVRICMGWIRHFRVQKLRIAVKKHNQHNERRNAKAGEMGDFRENPPTSENLGVARPGIGHGSPWLEANSLTAQPRRPRERTVFVERRVVPDFIPGTRSNYLACVCVWRTRRAVYRSTASSQGEEGKKELTMGGTRGVLQTDIPCGGAVRFAVPSRGPGRPWQGQAPRMRNGPVYLEMFSTFEAEKCSSDKGDNATCFECVIAVIRKALNWHTVFSWYCVYPLDVNVTSVIFSSPKGVLINAVALQDEEDKIRLQVPDAVFILGCCCSLSICSKSYQQHRLAKDQKNVVIQNFTDVRIFSTSKRRFGAPLMIPPKRCESTEFQVKAWRRYVSESTVNTRCTGEECVIRMMLEPRKRKRTDVIVFVADVISAICRRLLHILIPVPSENAWRANAAEFWERWQFPNCVGAVDGKHVQIVCPSNTTTLPGSDKVVPFVIIGVEAFRLHRNLMKPCKKTQAKEDFEKAIFNYRLTRARRVSENAFDLPAMRIQQVKSFAKDGVDYAGPFTVKLVRVRHPGMQTCKFMDTFHEFTDSNNVASGLSSHHTLQQHLKWQEENQPLRTQRLVLVKRGQASSAAVALRMHQ</sequence>
<evidence type="ECO:0000313" key="3">
    <source>
        <dbReference type="Proteomes" id="UP001159363"/>
    </source>
</evidence>
<reference evidence="2 3" key="1">
    <citation type="submission" date="2023-02" db="EMBL/GenBank/DDBJ databases">
        <title>LHISI_Scaffold_Assembly.</title>
        <authorList>
            <person name="Stuart O.P."/>
            <person name="Cleave R."/>
            <person name="Magrath M.J.L."/>
            <person name="Mikheyev A.S."/>
        </authorList>
    </citation>
    <scope>NUCLEOTIDE SEQUENCE [LARGE SCALE GENOMIC DNA]</scope>
    <source>
        <strain evidence="2">Daus_M_001</strain>
        <tissue evidence="2">Leg muscle</tissue>
    </source>
</reference>
<protein>
    <recommendedName>
        <fullName evidence="4">Transposase</fullName>
    </recommendedName>
</protein>
<evidence type="ECO:0000256" key="1">
    <source>
        <dbReference type="SAM" id="MobiDB-lite"/>
    </source>
</evidence>
<accession>A0ABQ9GUE3</accession>
<name>A0ABQ9GUE3_9NEOP</name>
<organism evidence="2 3">
    <name type="scientific">Dryococelus australis</name>
    <dbReference type="NCBI Taxonomy" id="614101"/>
    <lineage>
        <taxon>Eukaryota</taxon>
        <taxon>Metazoa</taxon>
        <taxon>Ecdysozoa</taxon>
        <taxon>Arthropoda</taxon>
        <taxon>Hexapoda</taxon>
        <taxon>Insecta</taxon>
        <taxon>Pterygota</taxon>
        <taxon>Neoptera</taxon>
        <taxon>Polyneoptera</taxon>
        <taxon>Phasmatodea</taxon>
        <taxon>Verophasmatodea</taxon>
        <taxon>Anareolatae</taxon>
        <taxon>Phasmatidae</taxon>
        <taxon>Eurycanthinae</taxon>
        <taxon>Dryococelus</taxon>
    </lineage>
</organism>